<sequence length="125" mass="13066">MRRTLIPVLGATAALLALTSCSGGADAYCTTLTDDSATAAVVYTTLIPGMNTVEEAQARLDLVIAAEEDVPEELAEDLSTWKGYLEGAVQDLDADPNAVFEEGNSDDVSSAGDALFQHYTGTCMS</sequence>
<keyword evidence="1" id="KW-0732">Signal</keyword>
<protein>
    <submittedName>
        <fullName evidence="2">Uncharacterized protein</fullName>
    </submittedName>
</protein>
<dbReference type="EMBL" id="CP023564">
    <property type="protein sequence ID" value="ATG54859.1"/>
    <property type="molecule type" value="Genomic_DNA"/>
</dbReference>
<gene>
    <name evidence="2" type="ORF">CFK41_08840</name>
</gene>
<evidence type="ECO:0000256" key="1">
    <source>
        <dbReference type="SAM" id="SignalP"/>
    </source>
</evidence>
<organism evidence="2 3">
    <name type="scientific">Brachybacterium ginsengisoli</name>
    <dbReference type="NCBI Taxonomy" id="1331682"/>
    <lineage>
        <taxon>Bacteria</taxon>
        <taxon>Bacillati</taxon>
        <taxon>Actinomycetota</taxon>
        <taxon>Actinomycetes</taxon>
        <taxon>Micrococcales</taxon>
        <taxon>Dermabacteraceae</taxon>
        <taxon>Brachybacterium</taxon>
    </lineage>
</organism>
<keyword evidence="3" id="KW-1185">Reference proteome</keyword>
<dbReference type="PROSITE" id="PS51257">
    <property type="entry name" value="PROKAR_LIPOPROTEIN"/>
    <property type="match status" value="1"/>
</dbReference>
<dbReference type="AlphaFoldDB" id="A0A291GXC9"/>
<dbReference type="OrthoDB" id="5070877at2"/>
<dbReference type="KEGG" id="bgg:CFK41_08840"/>
<evidence type="ECO:0000313" key="2">
    <source>
        <dbReference type="EMBL" id="ATG54859.1"/>
    </source>
</evidence>
<evidence type="ECO:0000313" key="3">
    <source>
        <dbReference type="Proteomes" id="UP000217889"/>
    </source>
</evidence>
<feature type="signal peptide" evidence="1">
    <location>
        <begin position="1"/>
        <end position="27"/>
    </location>
</feature>
<feature type="chain" id="PRO_5012787362" evidence="1">
    <location>
        <begin position="28"/>
        <end position="125"/>
    </location>
</feature>
<dbReference type="Proteomes" id="UP000217889">
    <property type="component" value="Chromosome"/>
</dbReference>
<name>A0A291GXC9_9MICO</name>
<reference evidence="2 3" key="1">
    <citation type="journal article" date="2014" name="Int. J. Syst. Evol. Microbiol.">
        <title>Brachybacterium ginsengisoli sp. nov., isolated from soil of a ginseng field.</title>
        <authorList>
            <person name="Hoang V.A."/>
            <person name="Kim Y.J."/>
            <person name="Nguyen N.L."/>
            <person name="Yang D.C."/>
        </authorList>
    </citation>
    <scope>NUCLEOTIDE SEQUENCE [LARGE SCALE GENOMIC DNA]</scope>
    <source>
        <strain evidence="2 3">DCY80</strain>
    </source>
</reference>
<proteinExistence type="predicted"/>
<dbReference type="RefSeq" id="WP_096799324.1">
    <property type="nucleotide sequence ID" value="NZ_CP023564.1"/>
</dbReference>
<accession>A0A291GXC9</accession>